<comment type="caution">
    <text evidence="1">The sequence shown here is derived from an EMBL/GenBank/DDBJ whole genome shotgun (WGS) entry which is preliminary data.</text>
</comment>
<keyword evidence="2" id="KW-1185">Reference proteome</keyword>
<proteinExistence type="predicted"/>
<accession>A0AAN9QJ74</accession>
<dbReference type="EMBL" id="JAYMYQ010000004">
    <property type="protein sequence ID" value="KAK7336696.1"/>
    <property type="molecule type" value="Genomic_DNA"/>
</dbReference>
<sequence>MLCLSLLHPAMVPISRVTKQCCLYMCVSLRKNFGVGKNVRLELGKTANTVIWHCFDGGEPIFLVVGIFGRQLDRAKPNNPSRKQYYNVNL</sequence>
<evidence type="ECO:0000313" key="2">
    <source>
        <dbReference type="Proteomes" id="UP001367508"/>
    </source>
</evidence>
<gene>
    <name evidence="1" type="ORF">VNO77_17242</name>
</gene>
<organism evidence="1 2">
    <name type="scientific">Canavalia gladiata</name>
    <name type="common">Sword bean</name>
    <name type="synonym">Dolichos gladiatus</name>
    <dbReference type="NCBI Taxonomy" id="3824"/>
    <lineage>
        <taxon>Eukaryota</taxon>
        <taxon>Viridiplantae</taxon>
        <taxon>Streptophyta</taxon>
        <taxon>Embryophyta</taxon>
        <taxon>Tracheophyta</taxon>
        <taxon>Spermatophyta</taxon>
        <taxon>Magnoliopsida</taxon>
        <taxon>eudicotyledons</taxon>
        <taxon>Gunneridae</taxon>
        <taxon>Pentapetalae</taxon>
        <taxon>rosids</taxon>
        <taxon>fabids</taxon>
        <taxon>Fabales</taxon>
        <taxon>Fabaceae</taxon>
        <taxon>Papilionoideae</taxon>
        <taxon>50 kb inversion clade</taxon>
        <taxon>NPAAA clade</taxon>
        <taxon>indigoferoid/millettioid clade</taxon>
        <taxon>Phaseoleae</taxon>
        <taxon>Canavalia</taxon>
    </lineage>
</organism>
<dbReference type="Proteomes" id="UP001367508">
    <property type="component" value="Unassembled WGS sequence"/>
</dbReference>
<dbReference type="AlphaFoldDB" id="A0AAN9QJ74"/>
<evidence type="ECO:0000313" key="1">
    <source>
        <dbReference type="EMBL" id="KAK7336696.1"/>
    </source>
</evidence>
<name>A0AAN9QJ74_CANGL</name>
<reference evidence="1 2" key="1">
    <citation type="submission" date="2024-01" db="EMBL/GenBank/DDBJ databases">
        <title>The genomes of 5 underutilized Papilionoideae crops provide insights into root nodulation and disease resistanc.</title>
        <authorList>
            <person name="Jiang F."/>
        </authorList>
    </citation>
    <scope>NUCLEOTIDE SEQUENCE [LARGE SCALE GENOMIC DNA]</scope>
    <source>
        <strain evidence="1">LVBAO_FW01</strain>
        <tissue evidence="1">Leaves</tissue>
    </source>
</reference>
<protein>
    <submittedName>
        <fullName evidence="1">Uncharacterized protein</fullName>
    </submittedName>
</protein>